<dbReference type="KEGG" id="cput:CONPUDRAFT_167628"/>
<dbReference type="GeneID" id="19205821"/>
<organism evidence="2 3">
    <name type="scientific">Coniophora puteana (strain RWD-64-598)</name>
    <name type="common">Brown rot fungus</name>
    <dbReference type="NCBI Taxonomy" id="741705"/>
    <lineage>
        <taxon>Eukaryota</taxon>
        <taxon>Fungi</taxon>
        <taxon>Dikarya</taxon>
        <taxon>Basidiomycota</taxon>
        <taxon>Agaricomycotina</taxon>
        <taxon>Agaricomycetes</taxon>
        <taxon>Agaricomycetidae</taxon>
        <taxon>Boletales</taxon>
        <taxon>Coniophorineae</taxon>
        <taxon>Coniophoraceae</taxon>
        <taxon>Coniophora</taxon>
    </lineage>
</organism>
<feature type="compositionally biased region" description="Basic and acidic residues" evidence="1">
    <location>
        <begin position="33"/>
        <end position="45"/>
    </location>
</feature>
<proteinExistence type="predicted"/>
<dbReference type="RefSeq" id="XP_007771665.1">
    <property type="nucleotide sequence ID" value="XM_007773475.1"/>
</dbReference>
<evidence type="ECO:0000256" key="1">
    <source>
        <dbReference type="SAM" id="MobiDB-lite"/>
    </source>
</evidence>
<comment type="caution">
    <text evidence="2">The sequence shown here is derived from an EMBL/GenBank/DDBJ whole genome shotgun (WGS) entry which is preliminary data.</text>
</comment>
<feature type="region of interest" description="Disordered" evidence="1">
    <location>
        <begin position="33"/>
        <end position="52"/>
    </location>
</feature>
<dbReference type="AlphaFoldDB" id="A0A5M3MIR3"/>
<gene>
    <name evidence="2" type="ORF">CONPUDRAFT_167628</name>
</gene>
<protein>
    <submittedName>
        <fullName evidence="2">Uncharacterized protein</fullName>
    </submittedName>
</protein>
<dbReference type="EMBL" id="JH711582">
    <property type="protein sequence ID" value="EIW78674.1"/>
    <property type="molecule type" value="Genomic_DNA"/>
</dbReference>
<reference evidence="3" key="1">
    <citation type="journal article" date="2012" name="Science">
        <title>The Paleozoic origin of enzymatic lignin decomposition reconstructed from 31 fungal genomes.</title>
        <authorList>
            <person name="Floudas D."/>
            <person name="Binder M."/>
            <person name="Riley R."/>
            <person name="Barry K."/>
            <person name="Blanchette R.A."/>
            <person name="Henrissat B."/>
            <person name="Martinez A.T."/>
            <person name="Otillar R."/>
            <person name="Spatafora J.W."/>
            <person name="Yadav J.S."/>
            <person name="Aerts A."/>
            <person name="Benoit I."/>
            <person name="Boyd A."/>
            <person name="Carlson A."/>
            <person name="Copeland A."/>
            <person name="Coutinho P.M."/>
            <person name="de Vries R.P."/>
            <person name="Ferreira P."/>
            <person name="Findley K."/>
            <person name="Foster B."/>
            <person name="Gaskell J."/>
            <person name="Glotzer D."/>
            <person name="Gorecki P."/>
            <person name="Heitman J."/>
            <person name="Hesse C."/>
            <person name="Hori C."/>
            <person name="Igarashi K."/>
            <person name="Jurgens J.A."/>
            <person name="Kallen N."/>
            <person name="Kersten P."/>
            <person name="Kohler A."/>
            <person name="Kuees U."/>
            <person name="Kumar T.K.A."/>
            <person name="Kuo A."/>
            <person name="LaButti K."/>
            <person name="Larrondo L.F."/>
            <person name="Lindquist E."/>
            <person name="Ling A."/>
            <person name="Lombard V."/>
            <person name="Lucas S."/>
            <person name="Lundell T."/>
            <person name="Martin R."/>
            <person name="McLaughlin D.J."/>
            <person name="Morgenstern I."/>
            <person name="Morin E."/>
            <person name="Murat C."/>
            <person name="Nagy L.G."/>
            <person name="Nolan M."/>
            <person name="Ohm R.A."/>
            <person name="Patyshakuliyeva A."/>
            <person name="Rokas A."/>
            <person name="Ruiz-Duenas F.J."/>
            <person name="Sabat G."/>
            <person name="Salamov A."/>
            <person name="Samejima M."/>
            <person name="Schmutz J."/>
            <person name="Slot J.C."/>
            <person name="St John F."/>
            <person name="Stenlid J."/>
            <person name="Sun H."/>
            <person name="Sun S."/>
            <person name="Syed K."/>
            <person name="Tsang A."/>
            <person name="Wiebenga A."/>
            <person name="Young D."/>
            <person name="Pisabarro A."/>
            <person name="Eastwood D.C."/>
            <person name="Martin F."/>
            <person name="Cullen D."/>
            <person name="Grigoriev I.V."/>
            <person name="Hibbett D.S."/>
        </authorList>
    </citation>
    <scope>NUCLEOTIDE SEQUENCE [LARGE SCALE GENOMIC DNA]</scope>
    <source>
        <strain evidence="3">RWD-64-598 SS2</strain>
    </source>
</reference>
<feature type="compositionally biased region" description="Polar residues" evidence="1">
    <location>
        <begin position="62"/>
        <end position="71"/>
    </location>
</feature>
<dbReference type="Proteomes" id="UP000053558">
    <property type="component" value="Unassembled WGS sequence"/>
</dbReference>
<keyword evidence="3" id="KW-1185">Reference proteome</keyword>
<sequence>MLYASYQVLEQLVLFIADAAHVSYSPYLPAASRRDSLAHHSEGDYRMPGGMEISARSSLHNSLGLTSTPATRTRPVHVHGHTLSGPIDTRSILAKYPKEWHKSLERIYVEHSGRNPFGFTPPQASSRVHPCVPETPSPCSNLVSELDQDGAGSHGSFSSPCSARERATPIERAQMWSFRFPTTSPSVFSPVATSQPQAPFQHEHTAANDTFGCGDQSGVLQLNHVVDASPLNDTIQHEQCQLTSMDSDVFDPNEYEVEFYHNADSADSCVSLTLVSGAWPQGSSSVKLAASISSSGSSRSSNEHVAPAFSLDDVACAESLMQSIASIEPVSALVRE</sequence>
<evidence type="ECO:0000313" key="3">
    <source>
        <dbReference type="Proteomes" id="UP000053558"/>
    </source>
</evidence>
<feature type="region of interest" description="Disordered" evidence="1">
    <location>
        <begin position="62"/>
        <end position="82"/>
    </location>
</feature>
<name>A0A5M3MIR3_CONPW</name>
<accession>A0A5M3MIR3</accession>
<evidence type="ECO:0000313" key="2">
    <source>
        <dbReference type="EMBL" id="EIW78674.1"/>
    </source>
</evidence>